<dbReference type="Gene3D" id="3.90.1150.10">
    <property type="entry name" value="Aspartate Aminotransferase, domain 1"/>
    <property type="match status" value="1"/>
</dbReference>
<dbReference type="GO" id="GO:0045303">
    <property type="term" value="F:diaminobutyrate-2-oxoglutarate transaminase activity"/>
    <property type="evidence" value="ECO:0007669"/>
    <property type="project" value="UniProtKB-EC"/>
</dbReference>
<proteinExistence type="predicted"/>
<dbReference type="InterPro" id="IPR005814">
    <property type="entry name" value="Aminotrans_3"/>
</dbReference>
<reference evidence="5" key="1">
    <citation type="submission" date="2016-10" db="EMBL/GenBank/DDBJ databases">
        <title>Sequence of Gallionella enrichment culture.</title>
        <authorList>
            <person name="Poehlein A."/>
            <person name="Muehling M."/>
            <person name="Daniel R."/>
        </authorList>
    </citation>
    <scope>NUCLEOTIDE SEQUENCE</scope>
</reference>
<dbReference type="InterPro" id="IPR050103">
    <property type="entry name" value="Class-III_PLP-dep_AT"/>
</dbReference>
<keyword evidence="2 5" id="KW-0032">Aminotransferase</keyword>
<dbReference type="EMBL" id="MLJW01000448">
    <property type="protein sequence ID" value="OIQ86974.1"/>
    <property type="molecule type" value="Genomic_DNA"/>
</dbReference>
<dbReference type="SUPFAM" id="SSF53383">
    <property type="entry name" value="PLP-dependent transferases"/>
    <property type="match status" value="1"/>
</dbReference>
<comment type="cofactor">
    <cofactor evidence="1">
        <name>pyridoxal 5'-phosphate</name>
        <dbReference type="ChEBI" id="CHEBI:597326"/>
    </cofactor>
</comment>
<dbReference type="GO" id="GO:0042802">
    <property type="term" value="F:identical protein binding"/>
    <property type="evidence" value="ECO:0007669"/>
    <property type="project" value="TreeGrafter"/>
</dbReference>
<organism evidence="5">
    <name type="scientific">mine drainage metagenome</name>
    <dbReference type="NCBI Taxonomy" id="410659"/>
    <lineage>
        <taxon>unclassified sequences</taxon>
        <taxon>metagenomes</taxon>
        <taxon>ecological metagenomes</taxon>
    </lineage>
</organism>
<evidence type="ECO:0000313" key="5">
    <source>
        <dbReference type="EMBL" id="OIQ86974.1"/>
    </source>
</evidence>
<keyword evidence="4" id="KW-0663">Pyridoxal phosphate</keyword>
<dbReference type="Pfam" id="PF00202">
    <property type="entry name" value="Aminotran_3"/>
    <property type="match status" value="1"/>
</dbReference>
<comment type="caution">
    <text evidence="5">The sequence shown here is derived from an EMBL/GenBank/DDBJ whole genome shotgun (WGS) entry which is preliminary data.</text>
</comment>
<dbReference type="InterPro" id="IPR015421">
    <property type="entry name" value="PyrdxlP-dep_Trfase_major"/>
</dbReference>
<dbReference type="Gene3D" id="3.40.640.10">
    <property type="entry name" value="Type I PLP-dependent aspartate aminotransferase-like (Major domain)"/>
    <property type="match status" value="1"/>
</dbReference>
<dbReference type="InterPro" id="IPR015424">
    <property type="entry name" value="PyrdxlP-dep_Trfase"/>
</dbReference>
<dbReference type="PANTHER" id="PTHR11986">
    <property type="entry name" value="AMINOTRANSFERASE CLASS III"/>
    <property type="match status" value="1"/>
</dbReference>
<keyword evidence="3 5" id="KW-0808">Transferase</keyword>
<dbReference type="InterPro" id="IPR015422">
    <property type="entry name" value="PyrdxlP-dep_Trfase_small"/>
</dbReference>
<dbReference type="EC" id="2.6.1.76" evidence="5"/>
<evidence type="ECO:0000256" key="3">
    <source>
        <dbReference type="ARBA" id="ARBA00022679"/>
    </source>
</evidence>
<gene>
    <name evidence="5" type="primary">dat_7</name>
    <name evidence="5" type="ORF">GALL_311600</name>
</gene>
<dbReference type="PANTHER" id="PTHR11986:SF79">
    <property type="entry name" value="ACETYLORNITHINE AMINOTRANSFERASE, MITOCHONDRIAL"/>
    <property type="match status" value="1"/>
</dbReference>
<name>A0A1J5QTL3_9ZZZZ</name>
<evidence type="ECO:0000256" key="2">
    <source>
        <dbReference type="ARBA" id="ARBA00022576"/>
    </source>
</evidence>
<dbReference type="InterPro" id="IPR049704">
    <property type="entry name" value="Aminotrans_3_PPA_site"/>
</dbReference>
<dbReference type="CDD" id="cd00610">
    <property type="entry name" value="OAT_like"/>
    <property type="match status" value="1"/>
</dbReference>
<evidence type="ECO:0000256" key="4">
    <source>
        <dbReference type="ARBA" id="ARBA00022898"/>
    </source>
</evidence>
<accession>A0A1J5QTL3</accession>
<dbReference type="PROSITE" id="PS00600">
    <property type="entry name" value="AA_TRANSFER_CLASS_3"/>
    <property type="match status" value="1"/>
</dbReference>
<protein>
    <submittedName>
        <fullName evidence="5">Diaminobutyrate--2-oxoglutarate aminotransferase</fullName>
        <ecNumber evidence="5">2.6.1.76</ecNumber>
    </submittedName>
</protein>
<evidence type="ECO:0000256" key="1">
    <source>
        <dbReference type="ARBA" id="ARBA00001933"/>
    </source>
</evidence>
<dbReference type="GO" id="GO:0030170">
    <property type="term" value="F:pyridoxal phosphate binding"/>
    <property type="evidence" value="ECO:0007669"/>
    <property type="project" value="InterPro"/>
</dbReference>
<sequence length="462" mass="51065">MQEPNADLSALAARYCSSGDTAGKWDEKVAFVRSRGSYLYDRDENRFLDMQMFNSAANFGYAQGELTAALQNALDTLPGCGGEFITESRVALAREITEAIERRFGVLGRVHFSVSGAQTVDDVLKLIASRKGRRTVFAFEGGYHGRTIAASNISASFRYRNPFAQTADARFVPFPNCTRCPYGKELATCRYYCADQFTRLFDSELSGVVDSRNGDCETSAFVVEPVLGRGGYLAPPPDYFRKIENTLRAHDVLLVADEIQMGFFRTGRLWSVEHFGVRPDIILFGKAITNGMFPVSGFWARADLLDAAHWPPSSTHTTFGGHPLGMAAALGVFDLLRRHDFTALAESAGAKLECVLREIAARDPSIRNIRRLGLAISVELCRPNSDKPYPELASLVKRLGVLAPIRNRKGQTAEGLILTTGGYNDNIFMLSPSLFISDLEIEQFGELFWAFMSRAQRQLVAA</sequence>
<dbReference type="AlphaFoldDB" id="A0A1J5QTL3"/>